<gene>
    <name evidence="3" type="ORF">I595_704</name>
</gene>
<dbReference type="Proteomes" id="UP000050280">
    <property type="component" value="Unassembled WGS sequence"/>
</dbReference>
<name>A0A0P7AJJ0_9FLAO</name>
<keyword evidence="4" id="KW-1185">Reference proteome</keyword>
<dbReference type="OrthoDB" id="1652165at2"/>
<evidence type="ECO:0000313" key="4">
    <source>
        <dbReference type="Proteomes" id="UP000050280"/>
    </source>
</evidence>
<dbReference type="InterPro" id="IPR001611">
    <property type="entry name" value="Leu-rich_rpt"/>
</dbReference>
<sequence length="303" mass="33277">MKKANQISLTYFCIIVLMGSTVSCSNGDNIAGFNRAYVSIPDSSFEAILIKTGVDSDGIINQQMLSSDAEGIATLDLSNLDYGAITDLTGIEGFTSLRKLIATQHDIAQIDLSDNLNLDTLNLAGNKLLSIDISNNSKLVLLDLTANEMNSVVGLSELGELKDLDLSWNYFETFSISSESLEVLHMSNNDLYSLDISSDPNLKNLLLTSNKLQSLEVISNKKLETLLVSDNELQTINLLENNDLTHLYITSNSLDRLNVSFNQNLIDLKVDRNPNLSCIKVLDGQSIPQISKSDYQELNADCN</sequence>
<comment type="caution">
    <text evidence="3">The sequence shown here is derived from an EMBL/GenBank/DDBJ whole genome shotgun (WGS) entry which is preliminary data.</text>
</comment>
<evidence type="ECO:0000313" key="3">
    <source>
        <dbReference type="EMBL" id="KPM33797.1"/>
    </source>
</evidence>
<dbReference type="EMBL" id="LDJX01000001">
    <property type="protein sequence ID" value="KPM33797.1"/>
    <property type="molecule type" value="Genomic_DNA"/>
</dbReference>
<keyword evidence="1" id="KW-0433">Leucine-rich repeat</keyword>
<dbReference type="InterPro" id="IPR052574">
    <property type="entry name" value="CDIRP"/>
</dbReference>
<dbReference type="PANTHER" id="PTHR47566:SF1">
    <property type="entry name" value="PROTEIN NUD1"/>
    <property type="match status" value="1"/>
</dbReference>
<keyword evidence="2" id="KW-0677">Repeat</keyword>
<evidence type="ECO:0000256" key="2">
    <source>
        <dbReference type="ARBA" id="ARBA00022737"/>
    </source>
</evidence>
<dbReference type="SUPFAM" id="SSF52058">
    <property type="entry name" value="L domain-like"/>
    <property type="match status" value="1"/>
</dbReference>
<dbReference type="Gene3D" id="3.80.10.10">
    <property type="entry name" value="Ribonuclease Inhibitor"/>
    <property type="match status" value="1"/>
</dbReference>
<dbReference type="STRING" id="1300341.I595_704"/>
<organism evidence="3 4">
    <name type="scientific">Croceitalea dokdonensis DOKDO 023</name>
    <dbReference type="NCBI Taxonomy" id="1300341"/>
    <lineage>
        <taxon>Bacteria</taxon>
        <taxon>Pseudomonadati</taxon>
        <taxon>Bacteroidota</taxon>
        <taxon>Flavobacteriia</taxon>
        <taxon>Flavobacteriales</taxon>
        <taxon>Flavobacteriaceae</taxon>
        <taxon>Croceitalea</taxon>
    </lineage>
</organism>
<accession>A0A0P7AJJ0</accession>
<dbReference type="InterPro" id="IPR032675">
    <property type="entry name" value="LRR_dom_sf"/>
</dbReference>
<dbReference type="PANTHER" id="PTHR47566">
    <property type="match status" value="1"/>
</dbReference>
<protein>
    <submittedName>
        <fullName evidence="3">Uncharacterized protein</fullName>
    </submittedName>
</protein>
<dbReference type="AlphaFoldDB" id="A0A0P7AJJ0"/>
<dbReference type="RefSeq" id="WP_054557929.1">
    <property type="nucleotide sequence ID" value="NZ_LDJX01000001.1"/>
</dbReference>
<proteinExistence type="predicted"/>
<dbReference type="GO" id="GO:0035591">
    <property type="term" value="F:signaling adaptor activity"/>
    <property type="evidence" value="ECO:0007669"/>
    <property type="project" value="TreeGrafter"/>
</dbReference>
<dbReference type="PROSITE" id="PS51257">
    <property type="entry name" value="PROKAR_LIPOPROTEIN"/>
    <property type="match status" value="1"/>
</dbReference>
<reference evidence="3 4" key="1">
    <citation type="submission" date="2015-09" db="EMBL/GenBank/DDBJ databases">
        <title>Genome sequence of the marine flavobacterium Croceitalea dokdonensis DOKDO 023 that contains proton- and sodium-pumping rhodopsins.</title>
        <authorList>
            <person name="Kwon S.-K."/>
            <person name="Lee H.K."/>
            <person name="Kwak M.-J."/>
            <person name="Kim J.F."/>
        </authorList>
    </citation>
    <scope>NUCLEOTIDE SEQUENCE [LARGE SCALE GENOMIC DNA]</scope>
    <source>
        <strain evidence="3 4">DOKDO 023</strain>
    </source>
</reference>
<dbReference type="PROSITE" id="PS51450">
    <property type="entry name" value="LRR"/>
    <property type="match status" value="2"/>
</dbReference>
<dbReference type="GO" id="GO:0031028">
    <property type="term" value="P:septation initiation signaling"/>
    <property type="evidence" value="ECO:0007669"/>
    <property type="project" value="TreeGrafter"/>
</dbReference>
<evidence type="ECO:0000256" key="1">
    <source>
        <dbReference type="ARBA" id="ARBA00022614"/>
    </source>
</evidence>